<name>A0A328DU27_9ASTE</name>
<evidence type="ECO:0000313" key="2">
    <source>
        <dbReference type="Proteomes" id="UP000249390"/>
    </source>
</evidence>
<dbReference type="AlphaFoldDB" id="A0A328DU27"/>
<accession>A0A328DU27</accession>
<sequence length="83" mass="9642">MQENQSIVMWLICKNRLLTKCRFGEIRRGLSSWIGYDLAGDSVKVRKASLKNIKPMKKRQVTRAIYAATCYGIWKARNAKIHK</sequence>
<gene>
    <name evidence="1" type="ORF">DM860_011349</name>
</gene>
<evidence type="ECO:0000313" key="1">
    <source>
        <dbReference type="EMBL" id="RAL47611.1"/>
    </source>
</evidence>
<protein>
    <submittedName>
        <fullName evidence="1">Uncharacterized protein</fullName>
    </submittedName>
</protein>
<comment type="caution">
    <text evidence="1">The sequence shown here is derived from an EMBL/GenBank/DDBJ whole genome shotgun (WGS) entry which is preliminary data.</text>
</comment>
<dbReference type="EMBL" id="NQVE01000114">
    <property type="protein sequence ID" value="RAL47611.1"/>
    <property type="molecule type" value="Genomic_DNA"/>
</dbReference>
<proteinExistence type="predicted"/>
<dbReference type="Proteomes" id="UP000249390">
    <property type="component" value="Unassembled WGS sequence"/>
</dbReference>
<reference evidence="1 2" key="1">
    <citation type="submission" date="2018-06" db="EMBL/GenBank/DDBJ databases">
        <title>The Genome of Cuscuta australis (Dodder) Provides Insight into the Evolution of Plant Parasitism.</title>
        <authorList>
            <person name="Liu H."/>
        </authorList>
    </citation>
    <scope>NUCLEOTIDE SEQUENCE [LARGE SCALE GENOMIC DNA]</scope>
    <source>
        <strain evidence="2">cv. Yunnan</strain>
        <tissue evidence="1">Vines</tissue>
    </source>
</reference>
<keyword evidence="2" id="KW-1185">Reference proteome</keyword>
<organism evidence="1 2">
    <name type="scientific">Cuscuta australis</name>
    <dbReference type="NCBI Taxonomy" id="267555"/>
    <lineage>
        <taxon>Eukaryota</taxon>
        <taxon>Viridiplantae</taxon>
        <taxon>Streptophyta</taxon>
        <taxon>Embryophyta</taxon>
        <taxon>Tracheophyta</taxon>
        <taxon>Spermatophyta</taxon>
        <taxon>Magnoliopsida</taxon>
        <taxon>eudicotyledons</taxon>
        <taxon>Gunneridae</taxon>
        <taxon>Pentapetalae</taxon>
        <taxon>asterids</taxon>
        <taxon>lamiids</taxon>
        <taxon>Solanales</taxon>
        <taxon>Convolvulaceae</taxon>
        <taxon>Cuscuteae</taxon>
        <taxon>Cuscuta</taxon>
        <taxon>Cuscuta subgen. Grammica</taxon>
        <taxon>Cuscuta sect. Cleistogrammica</taxon>
    </lineage>
</organism>